<dbReference type="InterPro" id="IPR035965">
    <property type="entry name" value="PAS-like_dom_sf"/>
</dbReference>
<keyword evidence="5" id="KW-1185">Reference proteome</keyword>
<evidence type="ECO:0000259" key="2">
    <source>
        <dbReference type="PROSITE" id="PS50883"/>
    </source>
</evidence>
<dbReference type="CDD" id="cd01949">
    <property type="entry name" value="GGDEF"/>
    <property type="match status" value="1"/>
</dbReference>
<dbReference type="InterPro" id="IPR035919">
    <property type="entry name" value="EAL_sf"/>
</dbReference>
<dbReference type="Pfam" id="PF08447">
    <property type="entry name" value="PAS_3"/>
    <property type="match status" value="1"/>
</dbReference>
<dbReference type="CDD" id="cd01948">
    <property type="entry name" value="EAL"/>
    <property type="match status" value="1"/>
</dbReference>
<comment type="caution">
    <text evidence="4">The sequence shown here is derived from an EMBL/GenBank/DDBJ whole genome shotgun (WGS) entry which is preliminary data.</text>
</comment>
<dbReference type="SUPFAM" id="SSF141868">
    <property type="entry name" value="EAL domain-like"/>
    <property type="match status" value="1"/>
</dbReference>
<gene>
    <name evidence="4" type="ORF">DWV06_15995</name>
</gene>
<dbReference type="InterPro" id="IPR001633">
    <property type="entry name" value="EAL_dom"/>
</dbReference>
<name>A0A371AR67_9FIRM</name>
<dbReference type="Pfam" id="PF00563">
    <property type="entry name" value="EAL"/>
    <property type="match status" value="1"/>
</dbReference>
<dbReference type="NCBIfam" id="TIGR00254">
    <property type="entry name" value="GGDEF"/>
    <property type="match status" value="1"/>
</dbReference>
<dbReference type="SUPFAM" id="SSF55073">
    <property type="entry name" value="Nucleotide cyclase"/>
    <property type="match status" value="1"/>
</dbReference>
<feature type="domain" description="GGDEF" evidence="3">
    <location>
        <begin position="227"/>
        <end position="354"/>
    </location>
</feature>
<organism evidence="4 5">
    <name type="scientific">Anaerosacchariphilus polymeriproducens</name>
    <dbReference type="NCBI Taxonomy" id="1812858"/>
    <lineage>
        <taxon>Bacteria</taxon>
        <taxon>Bacillati</taxon>
        <taxon>Bacillota</taxon>
        <taxon>Clostridia</taxon>
        <taxon>Lachnospirales</taxon>
        <taxon>Lachnospiraceae</taxon>
        <taxon>Anaerosacchariphilus</taxon>
    </lineage>
</organism>
<reference evidence="4 5" key="1">
    <citation type="submission" date="2018-07" db="EMBL/GenBank/DDBJ databases">
        <title>Anaerosacharophilus polymeroproducens gen. nov. sp. nov., an anaerobic bacterium isolated from salt field.</title>
        <authorList>
            <person name="Kim W."/>
            <person name="Yang S.-H."/>
            <person name="Oh J."/>
            <person name="Lee J.-H."/>
            <person name="Kwon K.K."/>
        </authorList>
    </citation>
    <scope>NUCLEOTIDE SEQUENCE [LARGE SCALE GENOMIC DNA]</scope>
    <source>
        <strain evidence="4 5">MCWD5</strain>
    </source>
</reference>
<dbReference type="SMART" id="SM00267">
    <property type="entry name" value="GGDEF"/>
    <property type="match status" value="1"/>
</dbReference>
<dbReference type="Pfam" id="PF00990">
    <property type="entry name" value="GGDEF"/>
    <property type="match status" value="1"/>
</dbReference>
<dbReference type="NCBIfam" id="TIGR00229">
    <property type="entry name" value="sensory_box"/>
    <property type="match status" value="1"/>
</dbReference>
<dbReference type="PANTHER" id="PTHR44757:SF2">
    <property type="entry name" value="BIOFILM ARCHITECTURE MAINTENANCE PROTEIN MBAA"/>
    <property type="match status" value="1"/>
</dbReference>
<dbReference type="Gene3D" id="3.20.20.450">
    <property type="entry name" value="EAL domain"/>
    <property type="match status" value="1"/>
</dbReference>
<dbReference type="AlphaFoldDB" id="A0A371AR67"/>
<feature type="domain" description="EAL" evidence="2">
    <location>
        <begin position="363"/>
        <end position="614"/>
    </location>
</feature>
<dbReference type="PROSITE" id="PS50883">
    <property type="entry name" value="EAL"/>
    <property type="match status" value="1"/>
</dbReference>
<dbReference type="InterPro" id="IPR043128">
    <property type="entry name" value="Rev_trsase/Diguanyl_cyclase"/>
</dbReference>
<dbReference type="EMBL" id="QRCT01000050">
    <property type="protein sequence ID" value="RDU22034.1"/>
    <property type="molecule type" value="Genomic_DNA"/>
</dbReference>
<dbReference type="InterPro" id="IPR052155">
    <property type="entry name" value="Biofilm_reg_signaling"/>
</dbReference>
<evidence type="ECO:0000259" key="1">
    <source>
        <dbReference type="PROSITE" id="PS50112"/>
    </source>
</evidence>
<evidence type="ECO:0000313" key="4">
    <source>
        <dbReference type="EMBL" id="RDU22034.1"/>
    </source>
</evidence>
<dbReference type="InterPro" id="IPR029787">
    <property type="entry name" value="Nucleotide_cyclase"/>
</dbReference>
<dbReference type="PROSITE" id="PS50887">
    <property type="entry name" value="GGDEF"/>
    <property type="match status" value="1"/>
</dbReference>
<sequence>MQSDFEIDTSGTEKTSRDEWNHIMEELKSGSDNILDSYSTDLVIQKVYKMVEKNYLERLKLEQDLEDTTIRLAALINSVPGGILTCEVSDKMKIVYCNDAVPTLWGYTKEEFFILGKQGVQSLIYEEDWEMVHEEILSAIQDNRTLEYICRIKHKDGFYPWVHVIGVKFKEENNHPIFNIVIIDVTKEKENELKFRYMAEYDSLTGIYNRDTFFRKTKEMLNQNKNEKYVLIHWDVERFKVINDLFGNKVGDEILKEIARYFEHSMKDIGIAGRLETDHFAVCFPEKYLDMDATIKQINNNFKAIHLSYEILIHAGVYFIDDISVPVNIMCDRAQLALMTVKGNYIRRYAFYDKKLRDSILGEQELKIDMHGALEKEQFEIYIQPKCKMEGKQVIGGESLVRWLHPVKGMISPKDFIPLFEKSGFIVKLDAYVWEKTCQLIAKWKKEGHEITPLSVNVSRINFFNPKLCDQLLELVQKYDIDPKYLELEVTESVYIQEATLIYGVLEKLQSLGFHILMDDFGSGYSSLNMLKDAPVDIIKLDLRFLSGDDKKGRGRDILSAVVQMAKVLRLQVIAEGVETEEQAKFLKDIQCDYAQGYYYSRPVPVDTFEKMVY</sequence>
<evidence type="ECO:0000259" key="3">
    <source>
        <dbReference type="PROSITE" id="PS50887"/>
    </source>
</evidence>
<dbReference type="Gene3D" id="3.30.70.270">
    <property type="match status" value="1"/>
</dbReference>
<dbReference type="PANTHER" id="PTHR44757">
    <property type="entry name" value="DIGUANYLATE CYCLASE DGCP"/>
    <property type="match status" value="1"/>
</dbReference>
<dbReference type="InterPro" id="IPR000014">
    <property type="entry name" value="PAS"/>
</dbReference>
<dbReference type="OrthoDB" id="9805474at2"/>
<dbReference type="SUPFAM" id="SSF55785">
    <property type="entry name" value="PYP-like sensor domain (PAS domain)"/>
    <property type="match status" value="1"/>
</dbReference>
<feature type="domain" description="PAS" evidence="1">
    <location>
        <begin position="68"/>
        <end position="143"/>
    </location>
</feature>
<dbReference type="RefSeq" id="WP_115483197.1">
    <property type="nucleotide sequence ID" value="NZ_QRCT01000050.1"/>
</dbReference>
<dbReference type="InterPro" id="IPR000160">
    <property type="entry name" value="GGDEF_dom"/>
</dbReference>
<dbReference type="PROSITE" id="PS50112">
    <property type="entry name" value="PAS"/>
    <property type="match status" value="1"/>
</dbReference>
<dbReference type="SMART" id="SM00052">
    <property type="entry name" value="EAL"/>
    <property type="match status" value="1"/>
</dbReference>
<dbReference type="InterPro" id="IPR013655">
    <property type="entry name" value="PAS_fold_3"/>
</dbReference>
<protein>
    <submittedName>
        <fullName evidence="4">EAL domain-containing protein</fullName>
    </submittedName>
</protein>
<dbReference type="CDD" id="cd00130">
    <property type="entry name" value="PAS"/>
    <property type="match status" value="1"/>
</dbReference>
<dbReference type="Gene3D" id="3.30.450.20">
    <property type="entry name" value="PAS domain"/>
    <property type="match status" value="1"/>
</dbReference>
<dbReference type="Proteomes" id="UP000255036">
    <property type="component" value="Unassembled WGS sequence"/>
</dbReference>
<evidence type="ECO:0000313" key="5">
    <source>
        <dbReference type="Proteomes" id="UP000255036"/>
    </source>
</evidence>
<proteinExistence type="predicted"/>
<accession>A0A371AR67</accession>